<reference evidence="3 4" key="1">
    <citation type="journal article" date="2021" name="Sci. Rep.">
        <title>Genome sequencing of the multicellular alga Astrephomene provides insights into convergent evolution of germ-soma differentiation.</title>
        <authorList>
            <person name="Yamashita S."/>
            <person name="Yamamoto K."/>
            <person name="Matsuzaki R."/>
            <person name="Suzuki S."/>
            <person name="Yamaguchi H."/>
            <person name="Hirooka S."/>
            <person name="Minakuchi Y."/>
            <person name="Miyagishima S."/>
            <person name="Kawachi M."/>
            <person name="Toyoda A."/>
            <person name="Nozaki H."/>
        </authorList>
    </citation>
    <scope>NUCLEOTIDE SEQUENCE [LARGE SCALE GENOMIC DNA]</scope>
    <source>
        <strain evidence="3 4">NIES-4017</strain>
    </source>
</reference>
<dbReference type="PANTHER" id="PTHR43267:SF1">
    <property type="entry name" value="TRNA THREONYLCARBAMOYLADENOSINE DEHYDRATASE"/>
    <property type="match status" value="1"/>
</dbReference>
<dbReference type="InterPro" id="IPR035985">
    <property type="entry name" value="Ubiquitin-activating_enz"/>
</dbReference>
<dbReference type="GO" id="GO:0061504">
    <property type="term" value="P:cyclic threonylcarbamoyladenosine biosynthetic process"/>
    <property type="evidence" value="ECO:0007669"/>
    <property type="project" value="TreeGrafter"/>
</dbReference>
<dbReference type="PANTHER" id="PTHR43267">
    <property type="entry name" value="TRNA THREONYLCARBAMOYLADENOSINE DEHYDRATASE"/>
    <property type="match status" value="1"/>
</dbReference>
<accession>A0AAD3DYV9</accession>
<evidence type="ECO:0000313" key="4">
    <source>
        <dbReference type="Proteomes" id="UP001054857"/>
    </source>
</evidence>
<dbReference type="SUPFAM" id="SSF69572">
    <property type="entry name" value="Activating enzymes of the ubiquitin-like proteins"/>
    <property type="match status" value="2"/>
</dbReference>
<dbReference type="InterPro" id="IPR045886">
    <property type="entry name" value="ThiF/MoeB/HesA"/>
</dbReference>
<dbReference type="Gene3D" id="3.40.50.720">
    <property type="entry name" value="NAD(P)-binding Rossmann-like Domain"/>
    <property type="match status" value="1"/>
</dbReference>
<comment type="caution">
    <text evidence="3">The sequence shown here is derived from an EMBL/GenBank/DDBJ whole genome shotgun (WGS) entry which is preliminary data.</text>
</comment>
<feature type="region of interest" description="Disordered" evidence="1">
    <location>
        <begin position="82"/>
        <end position="155"/>
    </location>
</feature>
<feature type="non-terminal residue" evidence="3">
    <location>
        <position position="361"/>
    </location>
</feature>
<gene>
    <name evidence="3" type="ORF">Agub_g12689</name>
</gene>
<dbReference type="GO" id="GO:0061503">
    <property type="term" value="F:tRNA threonylcarbamoyladenosine dehydratase"/>
    <property type="evidence" value="ECO:0007669"/>
    <property type="project" value="TreeGrafter"/>
</dbReference>
<evidence type="ECO:0000256" key="1">
    <source>
        <dbReference type="SAM" id="MobiDB-lite"/>
    </source>
</evidence>
<dbReference type="Proteomes" id="UP001054857">
    <property type="component" value="Unassembled WGS sequence"/>
</dbReference>
<dbReference type="Pfam" id="PF00899">
    <property type="entry name" value="ThiF"/>
    <property type="match status" value="1"/>
</dbReference>
<dbReference type="InterPro" id="IPR000594">
    <property type="entry name" value="ThiF_NAD_FAD-bd"/>
</dbReference>
<name>A0AAD3DYV9_9CHLO</name>
<feature type="domain" description="THIF-type NAD/FAD binding fold" evidence="2">
    <location>
        <begin position="2"/>
        <end position="75"/>
    </location>
</feature>
<keyword evidence="4" id="KW-1185">Reference proteome</keyword>
<organism evidence="3 4">
    <name type="scientific">Astrephomene gubernaculifera</name>
    <dbReference type="NCBI Taxonomy" id="47775"/>
    <lineage>
        <taxon>Eukaryota</taxon>
        <taxon>Viridiplantae</taxon>
        <taxon>Chlorophyta</taxon>
        <taxon>core chlorophytes</taxon>
        <taxon>Chlorophyceae</taxon>
        <taxon>CS clade</taxon>
        <taxon>Chlamydomonadales</taxon>
        <taxon>Astrephomenaceae</taxon>
        <taxon>Astrephomene</taxon>
    </lineage>
</organism>
<feature type="compositionally biased region" description="Polar residues" evidence="1">
    <location>
        <begin position="114"/>
        <end position="128"/>
    </location>
</feature>
<feature type="compositionally biased region" description="Low complexity" evidence="1">
    <location>
        <begin position="86"/>
        <end position="98"/>
    </location>
</feature>
<feature type="region of interest" description="Disordered" evidence="1">
    <location>
        <begin position="291"/>
        <end position="361"/>
    </location>
</feature>
<dbReference type="AlphaFoldDB" id="A0AAD3DYV9"/>
<proteinExistence type="predicted"/>
<dbReference type="EMBL" id="BMAR01000038">
    <property type="protein sequence ID" value="GFR50606.1"/>
    <property type="molecule type" value="Genomic_DNA"/>
</dbReference>
<evidence type="ECO:0000259" key="2">
    <source>
        <dbReference type="Pfam" id="PF00899"/>
    </source>
</evidence>
<evidence type="ECO:0000313" key="3">
    <source>
        <dbReference type="EMBL" id="GFR50606.1"/>
    </source>
</evidence>
<dbReference type="GO" id="GO:0008641">
    <property type="term" value="F:ubiquitin-like modifier activating enzyme activity"/>
    <property type="evidence" value="ECO:0007669"/>
    <property type="project" value="InterPro"/>
</dbReference>
<protein>
    <recommendedName>
        <fullName evidence="2">THIF-type NAD/FAD binding fold domain-containing protein</fullName>
    </recommendedName>
</protein>
<sequence>ELLVRGGVGALAVVDGDVVDHTNKNRQLLALDSTLGQPKAAVMAQRLLDINPQLNLVVRQEFVGPDEDADRLLRELAEALDKGYGSTSTSNTTSSSSSANVTDRSGSSSSSSSDGTQESNVQGLQQDSEGAAAAVPTCSSSNSSSNTGVGPTHGSPRLDWVVDCIDSIAPKLALISAARRAGAQVVSSMGAGGRMDPLAVRVADISETYGDPFAANIRRGLRRSYGIREGVTVVFSVEPTRRDSLALTSPSTRFKRSYYGTISFMPATFGLQISAHILNAVTEGPMLASEALQRQQTRRERGLVTRASSGSNGRSKSSSKGRKGRGSCSSSSNNGVGGEGSSENTCGASSKEEAASMGEVE</sequence>